<dbReference type="CDD" id="cd06526">
    <property type="entry name" value="metazoan_ACD"/>
    <property type="match status" value="1"/>
</dbReference>
<dbReference type="Pfam" id="PF00011">
    <property type="entry name" value="HSP20"/>
    <property type="match status" value="1"/>
</dbReference>
<keyword evidence="5" id="KW-1185">Reference proteome</keyword>
<dbReference type="PROSITE" id="PS01031">
    <property type="entry name" value="SHSP"/>
    <property type="match status" value="1"/>
</dbReference>
<dbReference type="InterPro" id="IPR002068">
    <property type="entry name" value="A-crystallin/Hsp20_dom"/>
</dbReference>
<protein>
    <recommendedName>
        <fullName evidence="3">SHSP domain-containing protein</fullName>
    </recommendedName>
</protein>
<proteinExistence type="inferred from homology"/>
<dbReference type="Proteomes" id="UP001209878">
    <property type="component" value="Unassembled WGS sequence"/>
</dbReference>
<accession>A0AAD9PB99</accession>
<gene>
    <name evidence="4" type="ORF">NP493_50g05113</name>
</gene>
<dbReference type="EMBL" id="JAODUO010000049">
    <property type="protein sequence ID" value="KAK2191615.1"/>
    <property type="molecule type" value="Genomic_DNA"/>
</dbReference>
<dbReference type="GO" id="GO:0051082">
    <property type="term" value="F:unfolded protein binding"/>
    <property type="evidence" value="ECO:0007669"/>
    <property type="project" value="TreeGrafter"/>
</dbReference>
<sequence length="355" mass="40528">MGAHTIPFDYPFRRNSWDMWSNPWGPNVPTPSNLYDQNFALGIRDEDLFPPTLFRGWYVRPRRQPTVLQGTGTSVVSNEDKEFKVNLDVTHFKPEEITVKAVGNRVIIEAKHEEREDDHGVVKRYFKRTYVLPRMLDMALFGYNPFASGLRTDHENRVQENVSRQPQAQANAVSLVSEFGITEYKSRKNPFIDDQGGQSSSTELDADLHKANVEIDYDTGRDGDVDTEFDISSIVKSKGHPINLQKVRDDDVIHAVNQDNADIQGTNIRNEEHDTDSGFFREEPKDNLGHDTPEISRNLDIQSGQQNAYISRVDTSDYDQTLRNSDVFGGVPGRFTNPHDLRSLQANTYEVFFET</sequence>
<evidence type="ECO:0000313" key="5">
    <source>
        <dbReference type="Proteomes" id="UP001209878"/>
    </source>
</evidence>
<comment type="caution">
    <text evidence="4">The sequence shown here is derived from an EMBL/GenBank/DDBJ whole genome shotgun (WGS) entry which is preliminary data.</text>
</comment>
<dbReference type="Gene3D" id="2.60.40.790">
    <property type="match status" value="1"/>
</dbReference>
<dbReference type="GO" id="GO:0009408">
    <property type="term" value="P:response to heat"/>
    <property type="evidence" value="ECO:0007669"/>
    <property type="project" value="TreeGrafter"/>
</dbReference>
<dbReference type="GO" id="GO:0042026">
    <property type="term" value="P:protein refolding"/>
    <property type="evidence" value="ECO:0007669"/>
    <property type="project" value="TreeGrafter"/>
</dbReference>
<dbReference type="PRINTS" id="PR00299">
    <property type="entry name" value="ACRYSTALLIN"/>
</dbReference>
<dbReference type="InterPro" id="IPR008978">
    <property type="entry name" value="HSP20-like_chaperone"/>
</dbReference>
<comment type="similarity">
    <text evidence="1 2">Belongs to the small heat shock protein (HSP20) family.</text>
</comment>
<dbReference type="PANTHER" id="PTHR45640:SF27">
    <property type="entry name" value="HEAT SHOCK PROTEIN BETA-2"/>
    <property type="match status" value="1"/>
</dbReference>
<evidence type="ECO:0000259" key="3">
    <source>
        <dbReference type="PROSITE" id="PS01031"/>
    </source>
</evidence>
<organism evidence="4 5">
    <name type="scientific">Ridgeia piscesae</name>
    <name type="common">Tubeworm</name>
    <dbReference type="NCBI Taxonomy" id="27915"/>
    <lineage>
        <taxon>Eukaryota</taxon>
        <taxon>Metazoa</taxon>
        <taxon>Spiralia</taxon>
        <taxon>Lophotrochozoa</taxon>
        <taxon>Annelida</taxon>
        <taxon>Polychaeta</taxon>
        <taxon>Sedentaria</taxon>
        <taxon>Canalipalpata</taxon>
        <taxon>Sabellida</taxon>
        <taxon>Siboglinidae</taxon>
        <taxon>Ridgeia</taxon>
    </lineage>
</organism>
<dbReference type="GO" id="GO:0005634">
    <property type="term" value="C:nucleus"/>
    <property type="evidence" value="ECO:0007669"/>
    <property type="project" value="TreeGrafter"/>
</dbReference>
<evidence type="ECO:0000256" key="1">
    <source>
        <dbReference type="PROSITE-ProRule" id="PRU00285"/>
    </source>
</evidence>
<feature type="domain" description="SHSP" evidence="3">
    <location>
        <begin position="65"/>
        <end position="171"/>
    </location>
</feature>
<evidence type="ECO:0000256" key="2">
    <source>
        <dbReference type="RuleBase" id="RU003616"/>
    </source>
</evidence>
<name>A0AAD9PB99_RIDPI</name>
<dbReference type="GO" id="GO:0043066">
    <property type="term" value="P:negative regulation of apoptotic process"/>
    <property type="evidence" value="ECO:0007669"/>
    <property type="project" value="TreeGrafter"/>
</dbReference>
<dbReference type="SUPFAM" id="SSF49764">
    <property type="entry name" value="HSP20-like chaperones"/>
    <property type="match status" value="1"/>
</dbReference>
<dbReference type="PANTHER" id="PTHR45640">
    <property type="entry name" value="HEAT SHOCK PROTEIN HSP-12.2-RELATED"/>
    <property type="match status" value="1"/>
</dbReference>
<dbReference type="InterPro" id="IPR001436">
    <property type="entry name" value="Alpha-crystallin/sHSP_animal"/>
</dbReference>
<reference evidence="4" key="1">
    <citation type="journal article" date="2023" name="Mol. Biol. Evol.">
        <title>Third-Generation Sequencing Reveals the Adaptive Role of the Epigenome in Three Deep-Sea Polychaetes.</title>
        <authorList>
            <person name="Perez M."/>
            <person name="Aroh O."/>
            <person name="Sun Y."/>
            <person name="Lan Y."/>
            <person name="Juniper S.K."/>
            <person name="Young C.R."/>
            <person name="Angers B."/>
            <person name="Qian P.Y."/>
        </authorList>
    </citation>
    <scope>NUCLEOTIDE SEQUENCE</scope>
    <source>
        <strain evidence="4">R07B-5</strain>
    </source>
</reference>
<dbReference type="AlphaFoldDB" id="A0AAD9PB99"/>
<dbReference type="GO" id="GO:0005737">
    <property type="term" value="C:cytoplasm"/>
    <property type="evidence" value="ECO:0007669"/>
    <property type="project" value="TreeGrafter"/>
</dbReference>
<evidence type="ECO:0000313" key="4">
    <source>
        <dbReference type="EMBL" id="KAK2191615.1"/>
    </source>
</evidence>